<accession>A0A239MGB8</accession>
<dbReference type="AlphaFoldDB" id="A0A239MGB8"/>
<dbReference type="RefSeq" id="WP_089210936.1">
    <property type="nucleotide sequence ID" value="NZ_FZOD01000040.1"/>
</dbReference>
<dbReference type="InterPro" id="IPR041916">
    <property type="entry name" value="Anti_sigma_zinc_sf"/>
</dbReference>
<protein>
    <submittedName>
        <fullName evidence="5">Putative zinc-finger</fullName>
    </submittedName>
</protein>
<name>A0A239MGB8_9ACTN</name>
<evidence type="ECO:0000313" key="6">
    <source>
        <dbReference type="Proteomes" id="UP000198282"/>
    </source>
</evidence>
<evidence type="ECO:0000256" key="3">
    <source>
        <dbReference type="SAM" id="MobiDB-lite"/>
    </source>
</evidence>
<organism evidence="5 6">
    <name type="scientific">Streptosporangium subroseum</name>
    <dbReference type="NCBI Taxonomy" id="106412"/>
    <lineage>
        <taxon>Bacteria</taxon>
        <taxon>Bacillati</taxon>
        <taxon>Actinomycetota</taxon>
        <taxon>Actinomycetes</taxon>
        <taxon>Streptosporangiales</taxon>
        <taxon>Streptosporangiaceae</taxon>
        <taxon>Streptosporangium</taxon>
    </lineage>
</organism>
<keyword evidence="1" id="KW-0805">Transcription regulation</keyword>
<dbReference type="Proteomes" id="UP000198282">
    <property type="component" value="Unassembled WGS sequence"/>
</dbReference>
<evidence type="ECO:0000259" key="4">
    <source>
        <dbReference type="Pfam" id="PF13490"/>
    </source>
</evidence>
<feature type="domain" description="Putative zinc-finger" evidence="4">
    <location>
        <begin position="6"/>
        <end position="39"/>
    </location>
</feature>
<dbReference type="OrthoDB" id="129419at2"/>
<keyword evidence="5" id="KW-0862">Zinc</keyword>
<keyword evidence="2" id="KW-0804">Transcription</keyword>
<dbReference type="EMBL" id="FZOD01000040">
    <property type="protein sequence ID" value="SNT41152.1"/>
    <property type="molecule type" value="Genomic_DNA"/>
</dbReference>
<keyword evidence="5" id="KW-0479">Metal-binding</keyword>
<evidence type="ECO:0000256" key="1">
    <source>
        <dbReference type="ARBA" id="ARBA00023015"/>
    </source>
</evidence>
<feature type="compositionally biased region" description="Basic and acidic residues" evidence="3">
    <location>
        <begin position="64"/>
        <end position="93"/>
    </location>
</feature>
<dbReference type="Pfam" id="PF13490">
    <property type="entry name" value="zf-HC2"/>
    <property type="match status" value="1"/>
</dbReference>
<evidence type="ECO:0000313" key="5">
    <source>
        <dbReference type="EMBL" id="SNT41152.1"/>
    </source>
</evidence>
<proteinExistence type="predicted"/>
<gene>
    <name evidence="5" type="ORF">SAMN05216276_104058</name>
</gene>
<dbReference type="InterPro" id="IPR027383">
    <property type="entry name" value="Znf_put"/>
</dbReference>
<evidence type="ECO:0000256" key="2">
    <source>
        <dbReference type="ARBA" id="ARBA00023163"/>
    </source>
</evidence>
<dbReference type="GO" id="GO:0008270">
    <property type="term" value="F:zinc ion binding"/>
    <property type="evidence" value="ECO:0007669"/>
    <property type="project" value="UniProtKB-KW"/>
</dbReference>
<feature type="region of interest" description="Disordered" evidence="3">
    <location>
        <begin position="61"/>
        <end position="93"/>
    </location>
</feature>
<keyword evidence="6" id="KW-1185">Reference proteome</keyword>
<keyword evidence="5" id="KW-0863">Zinc-finger</keyword>
<sequence length="93" mass="10560">MKRFSCDELVELVTAFLENDLDESTRSRFEEHLVGCEGCEHYLSQFRTTVDALGTLRVETPGAPRHEGLPGDEGLSRATRDRLMSAFRDRRTA</sequence>
<reference evidence="5 6" key="1">
    <citation type="submission" date="2017-06" db="EMBL/GenBank/DDBJ databases">
        <authorList>
            <person name="Kim H.J."/>
            <person name="Triplett B.A."/>
        </authorList>
    </citation>
    <scope>NUCLEOTIDE SEQUENCE [LARGE SCALE GENOMIC DNA]</scope>
    <source>
        <strain evidence="5 6">CGMCC 4.2132</strain>
    </source>
</reference>
<dbReference type="Gene3D" id="1.10.10.1320">
    <property type="entry name" value="Anti-sigma factor, zinc-finger domain"/>
    <property type="match status" value="1"/>
</dbReference>